<proteinExistence type="predicted"/>
<comment type="caution">
    <text evidence="1">The sequence shown here is derived from an EMBL/GenBank/DDBJ whole genome shotgun (WGS) entry which is preliminary data.</text>
</comment>
<evidence type="ECO:0000313" key="1">
    <source>
        <dbReference type="EMBL" id="MDB9443637.1"/>
    </source>
</evidence>
<gene>
    <name evidence="1" type="ORF">PN497_20110</name>
</gene>
<organism evidence="1 2">
    <name type="scientific">Sphaerospermopsis kisseleviana CS-549</name>
    <dbReference type="NCBI Taxonomy" id="3021783"/>
    <lineage>
        <taxon>Bacteria</taxon>
        <taxon>Bacillati</taxon>
        <taxon>Cyanobacteriota</taxon>
        <taxon>Cyanophyceae</taxon>
        <taxon>Nostocales</taxon>
        <taxon>Aphanizomenonaceae</taxon>
        <taxon>Sphaerospermopsis</taxon>
        <taxon>Sphaerospermopsis kisseleviana</taxon>
    </lineage>
</organism>
<sequence>MPRSSCQEKKTAFSLWANGHSLKYVRKQLSGIITDKTIYRWFTEFKHENPDYRERLDDYDIELSSNKIIETHSDWLDRAIKTSEEIAAQNREIRLRLQDKLLIELDKEYKDINFKNVGILVSSLCNIQKNEFIVNGLHLLDVNRAVSILDSQGYEVIEKS</sequence>
<evidence type="ECO:0000313" key="2">
    <source>
        <dbReference type="Proteomes" id="UP001211711"/>
    </source>
</evidence>
<reference evidence="1 2" key="1">
    <citation type="submission" date="2023-01" db="EMBL/GenBank/DDBJ databases">
        <title>Genomes from the Australian National Cyanobacteria Reference Collection.</title>
        <authorList>
            <person name="Willis A."/>
            <person name="Lee E.M.F."/>
        </authorList>
    </citation>
    <scope>NUCLEOTIDE SEQUENCE [LARGE SCALE GENOMIC DNA]</scope>
    <source>
        <strain evidence="1 2">CS-549</strain>
    </source>
</reference>
<keyword evidence="2" id="KW-1185">Reference proteome</keyword>
<dbReference type="RefSeq" id="WP_096568918.1">
    <property type="nucleotide sequence ID" value="NZ_JAQMTI010000256.1"/>
</dbReference>
<dbReference type="EMBL" id="JAQMTI010000256">
    <property type="protein sequence ID" value="MDB9443637.1"/>
    <property type="molecule type" value="Genomic_DNA"/>
</dbReference>
<accession>A0ABT4ZW66</accession>
<name>A0ABT4ZW66_9CYAN</name>
<dbReference type="Proteomes" id="UP001211711">
    <property type="component" value="Unassembled WGS sequence"/>
</dbReference>
<protein>
    <submittedName>
        <fullName evidence="1">Uncharacterized protein</fullName>
    </submittedName>
</protein>